<proteinExistence type="predicted"/>
<sequence>MTRILPFQNISVLVPGFGAMGFSQSYGPAKDEESLQTLAKAVELGCTFWDSAAVYGAGHNESLIGRFFKENPGSREKVFLASKCGIECDFEAKTTEMKVNNSAEHIKEYIEGSIERLGTAPDLYYLHRIEPGRSLNESINALNDLKKAGKCKYIGLSECSTETLRKACKIAHIDALQIEYSPWFTDHEQNGLINAAKELGVSIVAFSPLGKGILTGAFQSASDFQEGDFRKTIPRFSEENLSSNMRIAREFQKLAEKKGCTSGQLALAWVIAQGAIPIPGTKSAERLTENFGASNVDLNEEELQEIRKLVEEAKPQGARYNDAQLKTVGH</sequence>
<comment type="caution">
    <text evidence="1">The sequence shown here is derived from an EMBL/GenBank/DDBJ whole genome shotgun (WGS) entry which is preliminary data.</text>
</comment>
<dbReference type="EMBL" id="JASBWT010000019">
    <property type="protein sequence ID" value="KAJ9096339.1"/>
    <property type="molecule type" value="Genomic_DNA"/>
</dbReference>
<organism evidence="1 2">
    <name type="scientific">Naganishia friedmannii</name>
    <dbReference type="NCBI Taxonomy" id="89922"/>
    <lineage>
        <taxon>Eukaryota</taxon>
        <taxon>Fungi</taxon>
        <taxon>Dikarya</taxon>
        <taxon>Basidiomycota</taxon>
        <taxon>Agaricomycotina</taxon>
        <taxon>Tremellomycetes</taxon>
        <taxon>Filobasidiales</taxon>
        <taxon>Filobasidiaceae</taxon>
        <taxon>Naganishia</taxon>
    </lineage>
</organism>
<evidence type="ECO:0000313" key="2">
    <source>
        <dbReference type="Proteomes" id="UP001227268"/>
    </source>
</evidence>
<accession>A0ACC2VAF2</accession>
<keyword evidence="2" id="KW-1185">Reference proteome</keyword>
<evidence type="ECO:0000313" key="1">
    <source>
        <dbReference type="EMBL" id="KAJ9096339.1"/>
    </source>
</evidence>
<gene>
    <name evidence="1" type="ORF">QFC21_005159</name>
</gene>
<protein>
    <submittedName>
        <fullName evidence="1">Uncharacterized protein</fullName>
    </submittedName>
</protein>
<dbReference type="Proteomes" id="UP001227268">
    <property type="component" value="Unassembled WGS sequence"/>
</dbReference>
<reference evidence="1" key="1">
    <citation type="submission" date="2023-04" db="EMBL/GenBank/DDBJ databases">
        <title>Draft Genome sequencing of Naganishia species isolated from polar environments using Oxford Nanopore Technology.</title>
        <authorList>
            <person name="Leo P."/>
            <person name="Venkateswaran K."/>
        </authorList>
    </citation>
    <scope>NUCLEOTIDE SEQUENCE</scope>
    <source>
        <strain evidence="1">MNA-CCFEE 5423</strain>
    </source>
</reference>
<name>A0ACC2VAF2_9TREE</name>